<evidence type="ECO:0000313" key="1">
    <source>
        <dbReference type="EMBL" id="MBW0531261.1"/>
    </source>
</evidence>
<dbReference type="EMBL" id="AVOT02036697">
    <property type="protein sequence ID" value="MBW0531261.1"/>
    <property type="molecule type" value="Genomic_DNA"/>
</dbReference>
<reference evidence="1" key="1">
    <citation type="submission" date="2021-03" db="EMBL/GenBank/DDBJ databases">
        <title>Draft genome sequence of rust myrtle Austropuccinia psidii MF-1, a brazilian biotype.</title>
        <authorList>
            <person name="Quecine M.C."/>
            <person name="Pachon D.M.R."/>
            <person name="Bonatelli M.L."/>
            <person name="Correr F.H."/>
            <person name="Franceschini L.M."/>
            <person name="Leite T.F."/>
            <person name="Margarido G.R.A."/>
            <person name="Almeida C.A."/>
            <person name="Ferrarezi J.A."/>
            <person name="Labate C.A."/>
        </authorList>
    </citation>
    <scope>NUCLEOTIDE SEQUENCE</scope>
    <source>
        <strain evidence="1">MF-1</strain>
    </source>
</reference>
<comment type="caution">
    <text evidence="1">The sequence shown here is derived from an EMBL/GenBank/DDBJ whole genome shotgun (WGS) entry which is preliminary data.</text>
</comment>
<evidence type="ECO:0000313" key="2">
    <source>
        <dbReference type="Proteomes" id="UP000765509"/>
    </source>
</evidence>
<protein>
    <submittedName>
        <fullName evidence="1">Uncharacterized protein</fullName>
    </submittedName>
</protein>
<proteinExistence type="predicted"/>
<dbReference type="AlphaFoldDB" id="A0A9Q3F6F9"/>
<sequence>MEEIPQRRIRVIGPRHPTLITGDVSEENILPYQRRAHQMVESNTIPNNYQQAIKSKVSDKWEEAISKELDNMKKLKSLDN</sequence>
<dbReference type="Proteomes" id="UP000765509">
    <property type="component" value="Unassembled WGS sequence"/>
</dbReference>
<organism evidence="1 2">
    <name type="scientific">Austropuccinia psidii MF-1</name>
    <dbReference type="NCBI Taxonomy" id="1389203"/>
    <lineage>
        <taxon>Eukaryota</taxon>
        <taxon>Fungi</taxon>
        <taxon>Dikarya</taxon>
        <taxon>Basidiomycota</taxon>
        <taxon>Pucciniomycotina</taxon>
        <taxon>Pucciniomycetes</taxon>
        <taxon>Pucciniales</taxon>
        <taxon>Sphaerophragmiaceae</taxon>
        <taxon>Austropuccinia</taxon>
    </lineage>
</organism>
<name>A0A9Q3F6F9_9BASI</name>
<accession>A0A9Q3F6F9</accession>
<keyword evidence="2" id="KW-1185">Reference proteome</keyword>
<gene>
    <name evidence="1" type="ORF">O181_070976</name>
</gene>